<dbReference type="CDD" id="cd04301">
    <property type="entry name" value="NAT_SF"/>
    <property type="match status" value="1"/>
</dbReference>
<feature type="domain" description="N-acetyltransferase" evidence="2">
    <location>
        <begin position="229"/>
        <end position="359"/>
    </location>
</feature>
<feature type="region of interest" description="Disordered" evidence="1">
    <location>
        <begin position="83"/>
        <end position="117"/>
    </location>
</feature>
<dbReference type="OrthoDB" id="8453373at2"/>
<evidence type="ECO:0000313" key="3">
    <source>
        <dbReference type="EMBL" id="QDL94262.1"/>
    </source>
</evidence>
<protein>
    <submittedName>
        <fullName evidence="3">GNAT family N-acetyltransferase</fullName>
    </submittedName>
</protein>
<evidence type="ECO:0000313" key="4">
    <source>
        <dbReference type="Proteomes" id="UP000305888"/>
    </source>
</evidence>
<dbReference type="InterPro" id="IPR041496">
    <property type="entry name" value="YitH/HolE_GNAT"/>
</dbReference>
<dbReference type="PROSITE" id="PS51186">
    <property type="entry name" value="GNAT"/>
    <property type="match status" value="1"/>
</dbReference>
<dbReference type="InterPro" id="IPR052729">
    <property type="entry name" value="Acyl/Acetyltrans_Enzymes"/>
</dbReference>
<name>A0A5B8G4N6_9RHOB</name>
<keyword evidence="3" id="KW-0808">Transferase</keyword>
<dbReference type="AlphaFoldDB" id="A0A5B8G4N6"/>
<geneLocation type="plasmid" evidence="4">
    <name>pd4m1a</name>
</geneLocation>
<gene>
    <name evidence="3" type="ORF">FDP22_18110</name>
</gene>
<dbReference type="Pfam" id="PF13508">
    <property type="entry name" value="Acetyltransf_7"/>
    <property type="match status" value="1"/>
</dbReference>
<evidence type="ECO:0000256" key="1">
    <source>
        <dbReference type="SAM" id="MobiDB-lite"/>
    </source>
</evidence>
<dbReference type="Gene3D" id="3.40.630.90">
    <property type="match status" value="1"/>
</dbReference>
<dbReference type="InterPro" id="IPR016181">
    <property type="entry name" value="Acyl_CoA_acyltransferase"/>
</dbReference>
<reference evidence="3 4" key="1">
    <citation type="submission" date="2019-06" db="EMBL/GenBank/DDBJ databases">
        <title>Genome sequence of Rhodobacteraceae bacterium D4M1.</title>
        <authorList>
            <person name="Cao J."/>
        </authorList>
    </citation>
    <scope>NUCLEOTIDE SEQUENCE [LARGE SCALE GENOMIC DNA]</scope>
    <source>
        <strain evidence="3 4">D4M1</strain>
        <plasmid evidence="4">pd4m1a</plasmid>
    </source>
</reference>
<dbReference type="Pfam" id="PF18014">
    <property type="entry name" value="Acetyltransf_18"/>
    <property type="match status" value="1"/>
</dbReference>
<keyword evidence="3" id="KW-0614">Plasmid</keyword>
<evidence type="ECO:0000259" key="2">
    <source>
        <dbReference type="PROSITE" id="PS51186"/>
    </source>
</evidence>
<dbReference type="EMBL" id="CP040819">
    <property type="protein sequence ID" value="QDL94262.1"/>
    <property type="molecule type" value="Genomic_DNA"/>
</dbReference>
<keyword evidence="4" id="KW-1185">Reference proteome</keyword>
<dbReference type="SUPFAM" id="SSF55729">
    <property type="entry name" value="Acyl-CoA N-acyltransferases (Nat)"/>
    <property type="match status" value="1"/>
</dbReference>
<dbReference type="PANTHER" id="PTHR47237:SF2">
    <property type="entry name" value="BLL4206 PROTEIN"/>
    <property type="match status" value="1"/>
</dbReference>
<dbReference type="Proteomes" id="UP000305888">
    <property type="component" value="Plasmid pD4M1A"/>
</dbReference>
<dbReference type="PANTHER" id="PTHR47237">
    <property type="entry name" value="SLL0310 PROTEIN"/>
    <property type="match status" value="1"/>
</dbReference>
<sequence length="506" mass="52737">MAWLSRGEKRVAKPSSWLRRASLSPVSATSRVRAAKVARIRARPMLREARRICSISVRPAATSASSPAATRAKAASTMALRVASRVRRSSSGVSTVSPSTATTANSPTRAESVASASSRASAALSSAMSAPMRPTPQVASPAPARAASAMSPAAATSRILSDSRHLRCIGRFPPLFPTREHEIGARGRGRRHRASWHRRALPRWCAPERTETECMQRHRTRPQPAPADIRLVAMTEARLAGAVALSRAVGWAHRAEDWAMVAGLSEGLAALEGERVVGSILRTPFAPGHARISMVIVDPERQGRGIGRRLLAGAMAGGACSYGLVATEEGAPLYLSAGFEPLDGVRQHQGAAPRGLPPEGPRRVGAGALPGLCALDRAATGLEREGLLAALLRHGEILVEGPEAAPVAYAARRVFGRGTLVGPVIAPDRETALRLATHALRADGPGGFVRIDCTAAGGLSPALTALGLPGKDGGRQMLAGPPALRPVRPAPGTGPQVYALSSQALG</sequence>
<organism evidence="3 4">
    <name type="scientific">Paroceanicella profunda</name>
    <dbReference type="NCBI Taxonomy" id="2579971"/>
    <lineage>
        <taxon>Bacteria</taxon>
        <taxon>Pseudomonadati</taxon>
        <taxon>Pseudomonadota</taxon>
        <taxon>Alphaproteobacteria</taxon>
        <taxon>Rhodobacterales</taxon>
        <taxon>Paracoccaceae</taxon>
        <taxon>Paroceanicella</taxon>
    </lineage>
</organism>
<dbReference type="KEGG" id="ppru:FDP22_18110"/>
<proteinExistence type="predicted"/>
<dbReference type="Gene3D" id="3.40.630.30">
    <property type="match status" value="1"/>
</dbReference>
<dbReference type="InterPro" id="IPR000182">
    <property type="entry name" value="GNAT_dom"/>
</dbReference>
<accession>A0A5B8G4N6</accession>
<dbReference type="GO" id="GO:0016747">
    <property type="term" value="F:acyltransferase activity, transferring groups other than amino-acyl groups"/>
    <property type="evidence" value="ECO:0007669"/>
    <property type="project" value="InterPro"/>
</dbReference>